<feature type="binding site" evidence="9">
    <location>
        <position position="260"/>
    </location>
    <ligand>
        <name>substrate</name>
    </ligand>
</feature>
<dbReference type="PRINTS" id="PR00733">
    <property type="entry name" value="GLHYDRLASE6"/>
</dbReference>
<evidence type="ECO:0000256" key="2">
    <source>
        <dbReference type="ARBA" id="ARBA00022801"/>
    </source>
</evidence>
<dbReference type="InterPro" id="IPR036434">
    <property type="entry name" value="Beta_cellobiohydrolase_sf"/>
</dbReference>
<dbReference type="Proteomes" id="UP000644020">
    <property type="component" value="Unassembled WGS sequence"/>
</dbReference>
<evidence type="ECO:0000313" key="14">
    <source>
        <dbReference type="Proteomes" id="UP000644020"/>
    </source>
</evidence>
<reference evidence="13" key="1">
    <citation type="journal article" date="2014" name="Int. J. Syst. Evol. Microbiol.">
        <title>Complete genome sequence of Corynebacterium casei LMG S-19264T (=DSM 44701T), isolated from a smear-ripened cheese.</title>
        <authorList>
            <consortium name="US DOE Joint Genome Institute (JGI-PGF)"/>
            <person name="Walter F."/>
            <person name="Albersmeier A."/>
            <person name="Kalinowski J."/>
            <person name="Ruckert C."/>
        </authorList>
    </citation>
    <scope>NUCLEOTIDE SEQUENCE</scope>
    <source>
        <strain evidence="13">JCM 4518</strain>
    </source>
</reference>
<dbReference type="PANTHER" id="PTHR34876:SF4">
    <property type="entry name" value="1,4-BETA-D-GLUCAN CELLOBIOHYDROLASE C-RELATED"/>
    <property type="match status" value="1"/>
</dbReference>
<evidence type="ECO:0000256" key="8">
    <source>
        <dbReference type="PIRSR" id="PIRSR001100-1"/>
    </source>
</evidence>
<gene>
    <name evidence="13" type="ORF">GCM10010305_11050</name>
</gene>
<name>A0A918SW56_9ACTN</name>
<reference evidence="13" key="2">
    <citation type="submission" date="2020-09" db="EMBL/GenBank/DDBJ databases">
        <authorList>
            <person name="Sun Q."/>
            <person name="Ohkuma M."/>
        </authorList>
    </citation>
    <scope>NUCLEOTIDE SEQUENCE</scope>
    <source>
        <strain evidence="13">JCM 4518</strain>
    </source>
</reference>
<evidence type="ECO:0000256" key="6">
    <source>
        <dbReference type="ARBA" id="ARBA00023295"/>
    </source>
</evidence>
<evidence type="ECO:0000256" key="3">
    <source>
        <dbReference type="ARBA" id="ARBA00023001"/>
    </source>
</evidence>
<feature type="binding site" evidence="9">
    <location>
        <position position="332"/>
    </location>
    <ligand>
        <name>substrate</name>
    </ligand>
</feature>
<feature type="binding site" evidence="9">
    <location>
        <position position="336"/>
    </location>
    <ligand>
        <name>substrate</name>
    </ligand>
</feature>
<dbReference type="GO" id="GO:0004553">
    <property type="term" value="F:hydrolase activity, hydrolyzing O-glycosyl compounds"/>
    <property type="evidence" value="ECO:0007669"/>
    <property type="project" value="InterPro"/>
</dbReference>
<dbReference type="PANTHER" id="PTHR34876">
    <property type="match status" value="1"/>
</dbReference>
<evidence type="ECO:0000256" key="1">
    <source>
        <dbReference type="ARBA" id="ARBA00022729"/>
    </source>
</evidence>
<organism evidence="13 14">
    <name type="scientific">Streptomyces termitum</name>
    <dbReference type="NCBI Taxonomy" id="67368"/>
    <lineage>
        <taxon>Bacteria</taxon>
        <taxon>Bacillati</taxon>
        <taxon>Actinomycetota</taxon>
        <taxon>Actinomycetes</taxon>
        <taxon>Kitasatosporales</taxon>
        <taxon>Streptomycetaceae</taxon>
        <taxon>Streptomyces</taxon>
    </lineage>
</organism>
<keyword evidence="6 11" id="KW-0326">Glycosidase</keyword>
<evidence type="ECO:0000256" key="7">
    <source>
        <dbReference type="ARBA" id="ARBA00023326"/>
    </source>
</evidence>
<evidence type="ECO:0000256" key="11">
    <source>
        <dbReference type="RuleBase" id="RU361186"/>
    </source>
</evidence>
<dbReference type="PROSITE" id="PS00655">
    <property type="entry name" value="GLYCOSYL_HYDROL_F6_1"/>
    <property type="match status" value="1"/>
</dbReference>
<proteinExistence type="inferred from homology"/>
<protein>
    <recommendedName>
        <fullName evidence="11">Glucanase</fullName>
        <ecNumber evidence="11">3.2.1.-</ecNumber>
    </recommendedName>
</protein>
<dbReference type="InterPro" id="IPR016288">
    <property type="entry name" value="Beta_cellobiohydrolase"/>
</dbReference>
<feature type="active site" description="Proton acceptor" evidence="8">
    <location>
        <position position="338"/>
    </location>
</feature>
<keyword evidence="14" id="KW-1185">Reference proteome</keyword>
<dbReference type="GO" id="GO:0030245">
    <property type="term" value="P:cellulose catabolic process"/>
    <property type="evidence" value="ECO:0007669"/>
    <property type="project" value="UniProtKB-KW"/>
</dbReference>
<accession>A0A918SW56</accession>
<feature type="binding site" evidence="9">
    <location>
        <position position="304"/>
    </location>
    <ligand>
        <name>substrate</name>
    </ligand>
</feature>
<feature type="region of interest" description="Disordered" evidence="12">
    <location>
        <begin position="1"/>
        <end position="28"/>
    </location>
</feature>
<keyword evidence="4" id="KW-1015">Disulfide bond</keyword>
<keyword evidence="1" id="KW-0732">Signal</keyword>
<dbReference type="EC" id="3.2.1.-" evidence="11"/>
<dbReference type="PIRSF" id="PIRSF001100">
    <property type="entry name" value="Beta_cellobiohydrolase"/>
    <property type="match status" value="1"/>
</dbReference>
<evidence type="ECO:0000256" key="5">
    <source>
        <dbReference type="ARBA" id="ARBA00023277"/>
    </source>
</evidence>
<evidence type="ECO:0000256" key="10">
    <source>
        <dbReference type="PROSITE-ProRule" id="PRU10056"/>
    </source>
</evidence>
<feature type="compositionally biased region" description="Pro residues" evidence="12">
    <location>
        <begin position="1"/>
        <end position="17"/>
    </location>
</feature>
<dbReference type="InterPro" id="IPR001524">
    <property type="entry name" value="Glyco_hydro_6_CS"/>
</dbReference>
<feature type="binding site" evidence="9">
    <location>
        <position position="114"/>
    </location>
    <ligand>
        <name>substrate</name>
    </ligand>
</feature>
<keyword evidence="7 11" id="KW-0624">Polysaccharide degradation</keyword>
<dbReference type="EMBL" id="BMUL01000002">
    <property type="protein sequence ID" value="GHA70464.1"/>
    <property type="molecule type" value="Genomic_DNA"/>
</dbReference>
<keyword evidence="2 11" id="KW-0378">Hydrolase</keyword>
<dbReference type="Pfam" id="PF01341">
    <property type="entry name" value="Glyco_hydro_6"/>
    <property type="match status" value="1"/>
</dbReference>
<sequence>MFFPAPPPAPPSEPPPARVRRPGGRLRAPARAARPLALALAAAALAGCGAAASPGPAALSLEPAAGPTAVDAGAPYWVNPDGKAARAAAAHRAAGRTAEAGLLDRIATRPVAEWIGPDRPEAEARELTGAAARAGRASLLVLYDVPGRDCGLHSAGGAPDGPAYLAWVDAVARGIGSRRATVVLEPDAVTHAVDGCLPEERRAERYSLLKAAVERLKRQPAVTVHLDAGNAGWIAPDRLAEPLRESGVAAADGFAVNVSNFRTTGESVAYGRQLSALVGGKPFVVDTSRNGNGPYTEGDPAESWCNPPGRALGEPPTLRTGDPLVRAYLWIKRPGESDGECRGGPRAGEWFDAYALELARNAR</sequence>
<comment type="caution">
    <text evidence="13">The sequence shown here is derived from an EMBL/GenBank/DDBJ whole genome shotgun (WGS) entry which is preliminary data.</text>
</comment>
<evidence type="ECO:0000256" key="9">
    <source>
        <dbReference type="PIRSR" id="PIRSR001100-2"/>
    </source>
</evidence>
<feature type="binding site" evidence="9">
    <location>
        <position position="233"/>
    </location>
    <ligand>
        <name>substrate</name>
    </ligand>
</feature>
<evidence type="ECO:0000313" key="13">
    <source>
        <dbReference type="EMBL" id="GHA70464.1"/>
    </source>
</evidence>
<dbReference type="SUPFAM" id="SSF51989">
    <property type="entry name" value="Glycosyl hydrolases family 6, cellulases"/>
    <property type="match status" value="1"/>
</dbReference>
<evidence type="ECO:0000256" key="4">
    <source>
        <dbReference type="ARBA" id="ARBA00023157"/>
    </source>
</evidence>
<feature type="active site" evidence="10">
    <location>
        <position position="149"/>
    </location>
</feature>
<keyword evidence="5 11" id="KW-0119">Carbohydrate metabolism</keyword>
<dbReference type="AlphaFoldDB" id="A0A918SW56"/>
<evidence type="ECO:0000256" key="12">
    <source>
        <dbReference type="SAM" id="MobiDB-lite"/>
    </source>
</evidence>
<dbReference type="RefSeq" id="WP_189975365.1">
    <property type="nucleotide sequence ID" value="NZ_BMUL01000002.1"/>
</dbReference>
<feature type="active site" description="Proton donor" evidence="8">
    <location>
        <position position="187"/>
    </location>
</feature>
<comment type="similarity">
    <text evidence="11">Belongs to the glycosyl hydrolase family 6.</text>
</comment>
<keyword evidence="3 11" id="KW-0136">Cellulose degradation</keyword>
<dbReference type="Gene3D" id="3.20.20.40">
    <property type="entry name" value="1, 4-beta cellobiohydrolase"/>
    <property type="match status" value="1"/>
</dbReference>